<evidence type="ECO:0000256" key="3">
    <source>
        <dbReference type="PROSITE-ProRule" id="PRU00169"/>
    </source>
</evidence>
<dbReference type="PROSITE" id="PS50110">
    <property type="entry name" value="RESPONSE_REGULATORY"/>
    <property type="match status" value="1"/>
</dbReference>
<feature type="domain" description="Response regulatory" evidence="4">
    <location>
        <begin position="5"/>
        <end position="126"/>
    </location>
</feature>
<dbReference type="PROSITE" id="PS50930">
    <property type="entry name" value="HTH_LYTTR"/>
    <property type="match status" value="1"/>
</dbReference>
<keyword evidence="3" id="KW-0597">Phosphoprotein</keyword>
<gene>
    <name evidence="6" type="primary">yehT_3</name>
    <name evidence="6" type="ORF">ERS852497_01857</name>
</gene>
<reference evidence="6 7" key="1">
    <citation type="submission" date="2015-09" db="EMBL/GenBank/DDBJ databases">
        <authorList>
            <consortium name="Pathogen Informatics"/>
        </authorList>
    </citation>
    <scope>NUCLEOTIDE SEQUENCE [LARGE SCALE GENOMIC DNA]</scope>
    <source>
        <strain evidence="6 7">2789STDY5834884</strain>
    </source>
</reference>
<dbReference type="InterPro" id="IPR011006">
    <property type="entry name" value="CheY-like_superfamily"/>
</dbReference>
<dbReference type="SMART" id="SM00448">
    <property type="entry name" value="REC"/>
    <property type="match status" value="1"/>
</dbReference>
<evidence type="ECO:0000259" key="5">
    <source>
        <dbReference type="PROSITE" id="PS50930"/>
    </source>
</evidence>
<dbReference type="RefSeq" id="WP_015517024.1">
    <property type="nucleotide sequence ID" value="NZ_CZAJ01000016.1"/>
</dbReference>
<comment type="function">
    <text evidence="2">May play the central regulatory role in sporulation. It may be an element of the effector pathway responsible for the activation of sporulation genes in response to nutritional stress. Spo0A may act in concert with spo0H (a sigma factor) to control the expression of some genes that are critical to the sporulation process.</text>
</comment>
<dbReference type="Gene3D" id="2.40.50.1020">
    <property type="entry name" value="LytTr DNA-binding domain"/>
    <property type="match status" value="1"/>
</dbReference>
<name>A0A174KJA4_9FIRM</name>
<dbReference type="InterPro" id="IPR046947">
    <property type="entry name" value="LytR-like"/>
</dbReference>
<feature type="modified residue" description="4-aspartylphosphate" evidence="3">
    <location>
        <position position="63"/>
    </location>
</feature>
<dbReference type="InterPro" id="IPR007492">
    <property type="entry name" value="LytTR_DNA-bd_dom"/>
</dbReference>
<dbReference type="SUPFAM" id="SSF52172">
    <property type="entry name" value="CheY-like"/>
    <property type="match status" value="1"/>
</dbReference>
<dbReference type="SMART" id="SM00850">
    <property type="entry name" value="LytTR"/>
    <property type="match status" value="1"/>
</dbReference>
<evidence type="ECO:0000259" key="4">
    <source>
        <dbReference type="PROSITE" id="PS50110"/>
    </source>
</evidence>
<dbReference type="Pfam" id="PF04397">
    <property type="entry name" value="LytTR"/>
    <property type="match status" value="1"/>
</dbReference>
<evidence type="ECO:0000256" key="2">
    <source>
        <dbReference type="ARBA" id="ARBA00024867"/>
    </source>
</evidence>
<dbReference type="GO" id="GO:0003677">
    <property type="term" value="F:DNA binding"/>
    <property type="evidence" value="ECO:0007669"/>
    <property type="project" value="InterPro"/>
</dbReference>
<sequence>MMKINITILEDSISEFNRLQKGILKYSKLNNLDINIDAYKSGEEFFLHNPNCQSIDSSAFFLDIQMGSMTGIDVAKKLRSSGYKGIIVFLTAFREYVFHGYEVRALNYLLKPVNENTLFLCLDEITKELSNNAYIYRNRQEIVSLPYSEILTFSSRLHYVDILTTNGKCYEQMATLSRIIEHLPGEFIRTHRSYIVNMAHIYRITSSSIELSNHLTIQIARSYYKDVINAFAKYTRRFDITGEF</sequence>
<feature type="domain" description="HTH LytTR-type" evidence="5">
    <location>
        <begin position="142"/>
        <end position="233"/>
    </location>
</feature>
<dbReference type="Gene3D" id="3.40.50.2300">
    <property type="match status" value="1"/>
</dbReference>
<dbReference type="Pfam" id="PF00072">
    <property type="entry name" value="Response_reg"/>
    <property type="match status" value="1"/>
</dbReference>
<evidence type="ECO:0000256" key="1">
    <source>
        <dbReference type="ARBA" id="ARBA00018672"/>
    </source>
</evidence>
<dbReference type="InterPro" id="IPR001789">
    <property type="entry name" value="Sig_transdc_resp-reg_receiver"/>
</dbReference>
<dbReference type="GO" id="GO:0000156">
    <property type="term" value="F:phosphorelay response regulator activity"/>
    <property type="evidence" value="ECO:0007669"/>
    <property type="project" value="InterPro"/>
</dbReference>
<proteinExistence type="predicted"/>
<accession>A0A174KJA4</accession>
<organism evidence="6 7">
    <name type="scientific">Agathobacter rectalis</name>
    <dbReference type="NCBI Taxonomy" id="39491"/>
    <lineage>
        <taxon>Bacteria</taxon>
        <taxon>Bacillati</taxon>
        <taxon>Bacillota</taxon>
        <taxon>Clostridia</taxon>
        <taxon>Lachnospirales</taxon>
        <taxon>Lachnospiraceae</taxon>
        <taxon>Agathobacter</taxon>
    </lineage>
</organism>
<dbReference type="AlphaFoldDB" id="A0A174KJA4"/>
<dbReference type="PANTHER" id="PTHR37299">
    <property type="entry name" value="TRANSCRIPTIONAL REGULATOR-RELATED"/>
    <property type="match status" value="1"/>
</dbReference>
<evidence type="ECO:0000313" key="6">
    <source>
        <dbReference type="EMBL" id="CUP09329.1"/>
    </source>
</evidence>
<dbReference type="Proteomes" id="UP000095602">
    <property type="component" value="Unassembled WGS sequence"/>
</dbReference>
<evidence type="ECO:0000313" key="7">
    <source>
        <dbReference type="Proteomes" id="UP000095602"/>
    </source>
</evidence>
<protein>
    <recommendedName>
        <fullName evidence="1">Stage 0 sporulation protein A homolog</fullName>
    </recommendedName>
</protein>
<dbReference type="PANTHER" id="PTHR37299:SF1">
    <property type="entry name" value="STAGE 0 SPORULATION PROTEIN A HOMOLOG"/>
    <property type="match status" value="1"/>
</dbReference>
<dbReference type="EMBL" id="CZAJ01000016">
    <property type="protein sequence ID" value="CUP09329.1"/>
    <property type="molecule type" value="Genomic_DNA"/>
</dbReference>